<dbReference type="Gene3D" id="3.40.50.300">
    <property type="entry name" value="P-loop containing nucleotide triphosphate hydrolases"/>
    <property type="match status" value="1"/>
</dbReference>
<sequence length="577" mass="65543">MKRIWKYINKYKWYYLIAILSMMIAMALDMFNPRLTKIIIDDVIVGGTTEILWKLLLALIGITLSRAILGYIKEYLFDIASSKIVKEIRKDLFDHIQTLSFSYFDGMNTGEILSRLSEDVDNVWHALGFGSMLFIEQMIYFIVATIMLFTLNWKIALLSLATMPLIAYLAVILEKQIGEVYEKISDQGALLNTTAQENVAGVRLVKAFARERYEIEKFLNQNKENYRLNVKQADIWAKYHPIIEFLSNAISILIITVGGLLVIKEDISIGTLVAANFYTSMLIWPMRMLGWLTNILGQCNASLKKIDKIFNEKPTIKNAENPITPKFVKGHIKFENVSLEYDGVKVLKNINIDAKPGSTIAIMGTTGSGKSSLVNLIPRFYDCTGGRILLDGIDIKDIDLNFLRNQISVVMQDVFLFSDTIEENIKFGVKDTENVDIVRVAKDAQVYDFVMEMKDGFNTIIGERGVGLSGGQKQRISIARALAKESKILILDDATSALDMETEYKIERAIENRNEITKFIIAHRISAVKNADEIIILENGEIVERGTHDELLKKKGKYYDTYFEQTKGLYTENKEVV</sequence>
<dbReference type="OrthoDB" id="9762778at2"/>
<feature type="transmembrane region" description="Helical" evidence="9">
    <location>
        <begin position="155"/>
        <end position="173"/>
    </location>
</feature>
<evidence type="ECO:0000259" key="10">
    <source>
        <dbReference type="PROSITE" id="PS50893"/>
    </source>
</evidence>
<dbReference type="FunFam" id="3.40.50.300:FF:000221">
    <property type="entry name" value="Multidrug ABC transporter ATP-binding protein"/>
    <property type="match status" value="1"/>
</dbReference>
<proteinExistence type="predicted"/>
<gene>
    <name evidence="12" type="ORF">SAMN02745135_02521</name>
</gene>
<dbReference type="RefSeq" id="WP_073198034.1">
    <property type="nucleotide sequence ID" value="NZ_FQXO01000116.1"/>
</dbReference>
<dbReference type="InterPro" id="IPR003439">
    <property type="entry name" value="ABC_transporter-like_ATP-bd"/>
</dbReference>
<dbReference type="InterPro" id="IPR039421">
    <property type="entry name" value="Type_1_exporter"/>
</dbReference>
<feature type="transmembrane region" description="Helical" evidence="9">
    <location>
        <begin position="51"/>
        <end position="72"/>
    </location>
</feature>
<dbReference type="PROSITE" id="PS50929">
    <property type="entry name" value="ABC_TM1F"/>
    <property type="match status" value="1"/>
</dbReference>
<keyword evidence="8 9" id="KW-0472">Membrane</keyword>
<dbReference type="EMBL" id="FQXO01000116">
    <property type="protein sequence ID" value="SHH87888.1"/>
    <property type="molecule type" value="Genomic_DNA"/>
</dbReference>
<organism evidence="12 13">
    <name type="scientific">Caloranaerobacter azorensis DSM 13643</name>
    <dbReference type="NCBI Taxonomy" id="1121264"/>
    <lineage>
        <taxon>Bacteria</taxon>
        <taxon>Bacillati</taxon>
        <taxon>Bacillota</taxon>
        <taxon>Tissierellia</taxon>
        <taxon>Tissierellales</taxon>
        <taxon>Thermohalobacteraceae</taxon>
        <taxon>Caloranaerobacter</taxon>
    </lineage>
</organism>
<evidence type="ECO:0000256" key="4">
    <source>
        <dbReference type="ARBA" id="ARBA00022692"/>
    </source>
</evidence>
<dbReference type="Proteomes" id="UP000183967">
    <property type="component" value="Unassembled WGS sequence"/>
</dbReference>
<evidence type="ECO:0000256" key="1">
    <source>
        <dbReference type="ARBA" id="ARBA00004651"/>
    </source>
</evidence>
<keyword evidence="4 9" id="KW-0812">Transmembrane</keyword>
<dbReference type="Gene3D" id="1.20.1560.10">
    <property type="entry name" value="ABC transporter type 1, transmembrane domain"/>
    <property type="match status" value="1"/>
</dbReference>
<dbReference type="PROSITE" id="PS50893">
    <property type="entry name" value="ABC_TRANSPORTER_2"/>
    <property type="match status" value="1"/>
</dbReference>
<dbReference type="GO" id="GO:0005886">
    <property type="term" value="C:plasma membrane"/>
    <property type="evidence" value="ECO:0007669"/>
    <property type="project" value="UniProtKB-SubCell"/>
</dbReference>
<dbReference type="GO" id="GO:0016887">
    <property type="term" value="F:ATP hydrolysis activity"/>
    <property type="evidence" value="ECO:0007669"/>
    <property type="project" value="InterPro"/>
</dbReference>
<evidence type="ECO:0000256" key="3">
    <source>
        <dbReference type="ARBA" id="ARBA00022475"/>
    </source>
</evidence>
<dbReference type="InterPro" id="IPR003593">
    <property type="entry name" value="AAA+_ATPase"/>
</dbReference>
<reference evidence="13" key="1">
    <citation type="submission" date="2016-11" db="EMBL/GenBank/DDBJ databases">
        <authorList>
            <person name="Varghese N."/>
            <person name="Submissions S."/>
        </authorList>
    </citation>
    <scope>NUCLEOTIDE SEQUENCE [LARGE SCALE GENOMIC DNA]</scope>
    <source>
        <strain evidence="13">DSM 13643</strain>
    </source>
</reference>
<evidence type="ECO:0000259" key="11">
    <source>
        <dbReference type="PROSITE" id="PS50929"/>
    </source>
</evidence>
<evidence type="ECO:0000256" key="6">
    <source>
        <dbReference type="ARBA" id="ARBA00022840"/>
    </source>
</evidence>
<dbReference type="AlphaFoldDB" id="A0A1M5WKD2"/>
<dbReference type="SUPFAM" id="SSF90123">
    <property type="entry name" value="ABC transporter transmembrane region"/>
    <property type="match status" value="1"/>
</dbReference>
<feature type="domain" description="ABC transmembrane type-1" evidence="11">
    <location>
        <begin position="16"/>
        <end position="298"/>
    </location>
</feature>
<dbReference type="PANTHER" id="PTHR43394:SF1">
    <property type="entry name" value="ATP-BINDING CASSETTE SUB-FAMILY B MEMBER 10, MITOCHONDRIAL"/>
    <property type="match status" value="1"/>
</dbReference>
<protein>
    <submittedName>
        <fullName evidence="12">ATP-binding cassette, subfamily B</fullName>
    </submittedName>
</protein>
<dbReference type="InterPro" id="IPR011527">
    <property type="entry name" value="ABC1_TM_dom"/>
</dbReference>
<dbReference type="PANTHER" id="PTHR43394">
    <property type="entry name" value="ATP-DEPENDENT PERMEASE MDL1, MITOCHONDRIAL"/>
    <property type="match status" value="1"/>
</dbReference>
<evidence type="ECO:0000256" key="5">
    <source>
        <dbReference type="ARBA" id="ARBA00022741"/>
    </source>
</evidence>
<evidence type="ECO:0000313" key="13">
    <source>
        <dbReference type="Proteomes" id="UP000183967"/>
    </source>
</evidence>
<dbReference type="FunFam" id="1.20.1560.10:FF:000011">
    <property type="entry name" value="Multidrug ABC transporter ATP-binding protein"/>
    <property type="match status" value="1"/>
</dbReference>
<dbReference type="InterPro" id="IPR017871">
    <property type="entry name" value="ABC_transporter-like_CS"/>
</dbReference>
<evidence type="ECO:0000256" key="8">
    <source>
        <dbReference type="ARBA" id="ARBA00023136"/>
    </source>
</evidence>
<keyword evidence="13" id="KW-1185">Reference proteome</keyword>
<feature type="domain" description="ABC transporter" evidence="10">
    <location>
        <begin position="332"/>
        <end position="564"/>
    </location>
</feature>
<dbReference type="InterPro" id="IPR036640">
    <property type="entry name" value="ABC1_TM_sf"/>
</dbReference>
<evidence type="ECO:0000313" key="12">
    <source>
        <dbReference type="EMBL" id="SHH87888.1"/>
    </source>
</evidence>
<dbReference type="PROSITE" id="PS00211">
    <property type="entry name" value="ABC_TRANSPORTER_1"/>
    <property type="match status" value="1"/>
</dbReference>
<comment type="subcellular location">
    <subcellularLocation>
        <location evidence="1">Cell membrane</location>
        <topology evidence="1">Multi-pass membrane protein</topology>
    </subcellularLocation>
</comment>
<feature type="transmembrane region" description="Helical" evidence="9">
    <location>
        <begin position="245"/>
        <end position="263"/>
    </location>
</feature>
<dbReference type="Pfam" id="PF00664">
    <property type="entry name" value="ABC_membrane"/>
    <property type="match status" value="1"/>
</dbReference>
<feature type="transmembrane region" description="Helical" evidence="9">
    <location>
        <begin position="12"/>
        <end position="31"/>
    </location>
</feature>
<dbReference type="SUPFAM" id="SSF52540">
    <property type="entry name" value="P-loop containing nucleoside triphosphate hydrolases"/>
    <property type="match status" value="1"/>
</dbReference>
<dbReference type="Pfam" id="PF00005">
    <property type="entry name" value="ABC_tran"/>
    <property type="match status" value="1"/>
</dbReference>
<keyword evidence="3" id="KW-1003">Cell membrane</keyword>
<dbReference type="CDD" id="cd18542">
    <property type="entry name" value="ABC_6TM_YknU_like"/>
    <property type="match status" value="1"/>
</dbReference>
<keyword evidence="6 12" id="KW-0067">ATP-binding</keyword>
<feature type="transmembrane region" description="Helical" evidence="9">
    <location>
        <begin position="123"/>
        <end position="149"/>
    </location>
</feature>
<dbReference type="GO" id="GO:0015421">
    <property type="term" value="F:ABC-type oligopeptide transporter activity"/>
    <property type="evidence" value="ECO:0007669"/>
    <property type="project" value="TreeGrafter"/>
</dbReference>
<keyword evidence="2" id="KW-0813">Transport</keyword>
<dbReference type="SMART" id="SM00382">
    <property type="entry name" value="AAA"/>
    <property type="match status" value="1"/>
</dbReference>
<keyword evidence="5" id="KW-0547">Nucleotide-binding</keyword>
<evidence type="ECO:0000256" key="2">
    <source>
        <dbReference type="ARBA" id="ARBA00022448"/>
    </source>
</evidence>
<keyword evidence="7 9" id="KW-1133">Transmembrane helix</keyword>
<dbReference type="GO" id="GO:0005524">
    <property type="term" value="F:ATP binding"/>
    <property type="evidence" value="ECO:0007669"/>
    <property type="project" value="UniProtKB-KW"/>
</dbReference>
<accession>A0A1M5WKD2</accession>
<dbReference type="InterPro" id="IPR027417">
    <property type="entry name" value="P-loop_NTPase"/>
</dbReference>
<evidence type="ECO:0000256" key="9">
    <source>
        <dbReference type="SAM" id="Phobius"/>
    </source>
</evidence>
<name>A0A1M5WKD2_9FIRM</name>
<evidence type="ECO:0000256" key="7">
    <source>
        <dbReference type="ARBA" id="ARBA00022989"/>
    </source>
</evidence>